<feature type="compositionally biased region" description="Basic and acidic residues" evidence="1">
    <location>
        <begin position="18"/>
        <end position="30"/>
    </location>
</feature>
<comment type="caution">
    <text evidence="2">The sequence shown here is derived from an EMBL/GenBank/DDBJ whole genome shotgun (WGS) entry which is preliminary data.</text>
</comment>
<accession>A0A073HYQ2</accession>
<organism evidence="2 3">
    <name type="scientific">Oxytricha trifallax</name>
    <dbReference type="NCBI Taxonomy" id="1172189"/>
    <lineage>
        <taxon>Eukaryota</taxon>
        <taxon>Sar</taxon>
        <taxon>Alveolata</taxon>
        <taxon>Ciliophora</taxon>
        <taxon>Intramacronucleata</taxon>
        <taxon>Spirotrichea</taxon>
        <taxon>Stichotrichia</taxon>
        <taxon>Sporadotrichida</taxon>
        <taxon>Oxytrichidae</taxon>
        <taxon>Oxytrichinae</taxon>
        <taxon>Oxytricha</taxon>
    </lineage>
</organism>
<protein>
    <submittedName>
        <fullName evidence="2">Uncharacterized protein</fullName>
    </submittedName>
</protein>
<gene>
    <name evidence="2" type="ORF">OXYTRIMIC_221</name>
</gene>
<evidence type="ECO:0000313" key="2">
    <source>
        <dbReference type="EMBL" id="KEJ82380.1"/>
    </source>
</evidence>
<sequence>MNGEVSEVEGNMFNSQQHKFDIVSDAEQKGHASTQEEGMKGNVTIRPREKKAEEEVNGHEVKRMNNMETQ</sequence>
<feature type="compositionally biased region" description="Basic and acidic residues" evidence="1">
    <location>
        <begin position="46"/>
        <end position="70"/>
    </location>
</feature>
<feature type="region of interest" description="Disordered" evidence="1">
    <location>
        <begin position="1"/>
        <end position="70"/>
    </location>
</feature>
<evidence type="ECO:0000256" key="1">
    <source>
        <dbReference type="SAM" id="MobiDB-lite"/>
    </source>
</evidence>
<proteinExistence type="predicted"/>
<evidence type="ECO:0000313" key="3">
    <source>
        <dbReference type="Proteomes" id="UP000053232"/>
    </source>
</evidence>
<dbReference type="AlphaFoldDB" id="A0A073HYQ2"/>
<name>A0A073HYQ2_9SPIT</name>
<reference evidence="3" key="1">
    <citation type="journal article" date="2014" name="Cell">
        <title>The Architecture of a Scrambled Genome Reveals Massive Levels of Genomic Rearrangement during Development.</title>
        <authorList>
            <person name="Chen X."/>
            <person name="Bracht J.R."/>
            <person name="Goldman A.D."/>
            <person name="Dolzhenko E."/>
            <person name="Clay D.M."/>
            <person name="Swart E.C."/>
            <person name="Perlman D.H."/>
            <person name="Doak T.G."/>
            <person name="Stuart A."/>
            <person name="Amemiya C.T."/>
            <person name="Sebra R.P."/>
            <person name="Landweber L.F."/>
        </authorList>
    </citation>
    <scope>NUCLEOTIDE SEQUENCE [LARGE SCALE GENOMIC DNA]</scope>
    <source>
        <strain evidence="3">JRB310</strain>
    </source>
</reference>
<dbReference type="EMBL" id="ARYC01025379">
    <property type="protein sequence ID" value="KEJ82380.1"/>
    <property type="molecule type" value="Genomic_DNA"/>
</dbReference>
<dbReference type="Proteomes" id="UP000053232">
    <property type="component" value="Unassembled WGS sequence"/>
</dbReference>
<keyword evidence="3" id="KW-1185">Reference proteome</keyword>